<keyword evidence="1" id="KW-0548">Nucleotidyltransferase</keyword>
<sequence length="91" mass="10089">MKQTSLLGIAKKAASDKAHRFRNLFGLLNVSYLLACWRLINKGAASGVDRLDARAYEANLQDNVEGLVAAVKGGWYRAKLVLRRYIPKLNG</sequence>
<keyword evidence="1" id="KW-0695">RNA-directed DNA polymerase</keyword>
<name>A0A9X1B7K7_9GAMM</name>
<organism evidence="1 2">
    <name type="scientific">Lamprobacter modestohalophilus</name>
    <dbReference type="NCBI Taxonomy" id="1064514"/>
    <lineage>
        <taxon>Bacteria</taxon>
        <taxon>Pseudomonadati</taxon>
        <taxon>Pseudomonadota</taxon>
        <taxon>Gammaproteobacteria</taxon>
        <taxon>Chromatiales</taxon>
        <taxon>Chromatiaceae</taxon>
        <taxon>Lamprobacter</taxon>
    </lineage>
</organism>
<dbReference type="AlphaFoldDB" id="A0A9X1B7K7"/>
<accession>A0A9X1B7K7</accession>
<protein>
    <submittedName>
        <fullName evidence="1">Group II intron reverse transcriptase/maturase</fullName>
    </submittedName>
</protein>
<evidence type="ECO:0000313" key="1">
    <source>
        <dbReference type="EMBL" id="MBK1621902.1"/>
    </source>
</evidence>
<comment type="caution">
    <text evidence="1">The sequence shown here is derived from an EMBL/GenBank/DDBJ whole genome shotgun (WGS) entry which is preliminary data.</text>
</comment>
<proteinExistence type="predicted"/>
<reference evidence="1 2" key="1">
    <citation type="journal article" date="2020" name="Microorganisms">
        <title>Osmotic Adaptation and Compatible Solute Biosynthesis of Phototrophic Bacteria as Revealed from Genome Analyses.</title>
        <authorList>
            <person name="Imhoff J.F."/>
            <person name="Rahn T."/>
            <person name="Kunzel S."/>
            <person name="Keller A."/>
            <person name="Neulinger S.C."/>
        </authorList>
    </citation>
    <scope>NUCLEOTIDE SEQUENCE [LARGE SCALE GENOMIC DNA]</scope>
    <source>
        <strain evidence="1 2">DSM 25653</strain>
    </source>
</reference>
<dbReference type="GO" id="GO:0003964">
    <property type="term" value="F:RNA-directed DNA polymerase activity"/>
    <property type="evidence" value="ECO:0007669"/>
    <property type="project" value="UniProtKB-KW"/>
</dbReference>
<keyword evidence="1" id="KW-0808">Transferase</keyword>
<keyword evidence="2" id="KW-1185">Reference proteome</keyword>
<dbReference type="EMBL" id="NRRY01000176">
    <property type="protein sequence ID" value="MBK1621902.1"/>
    <property type="molecule type" value="Genomic_DNA"/>
</dbReference>
<evidence type="ECO:0000313" key="2">
    <source>
        <dbReference type="Proteomes" id="UP001138768"/>
    </source>
</evidence>
<gene>
    <name evidence="1" type="ORF">CKO42_26750</name>
</gene>
<feature type="non-terminal residue" evidence="1">
    <location>
        <position position="91"/>
    </location>
</feature>
<dbReference type="Proteomes" id="UP001138768">
    <property type="component" value="Unassembled WGS sequence"/>
</dbReference>